<proteinExistence type="predicted"/>
<feature type="transmembrane region" description="Helical" evidence="1">
    <location>
        <begin position="24"/>
        <end position="41"/>
    </location>
</feature>
<feature type="transmembrane region" description="Helical" evidence="1">
    <location>
        <begin position="48"/>
        <end position="67"/>
    </location>
</feature>
<sequence length="97" mass="10936">MVSYIAAVVPQEIAPHIGNLNDKAHHILAFIVLGILLRLSYRVHYWTALLLLIAYGGFIEVSQLFSISRSSDWADIAADTIGSFIGLKFYKYLRRVI</sequence>
<dbReference type="PANTHER" id="PTHR28008:SF1">
    <property type="entry name" value="DOMAIN PROTEIN, PUTATIVE (AFU_ORTHOLOGUE AFUA_3G10980)-RELATED"/>
    <property type="match status" value="1"/>
</dbReference>
<gene>
    <name evidence="3" type="ORF">MNB_SV-8-1230</name>
</gene>
<dbReference type="InterPro" id="IPR006976">
    <property type="entry name" value="VanZ-like"/>
</dbReference>
<feature type="domain" description="VanZ-like" evidence="2">
    <location>
        <begin position="24"/>
        <end position="92"/>
    </location>
</feature>
<dbReference type="AlphaFoldDB" id="A0A1W1C7D7"/>
<reference evidence="3" key="1">
    <citation type="submission" date="2016-10" db="EMBL/GenBank/DDBJ databases">
        <authorList>
            <person name="de Groot N.N."/>
        </authorList>
    </citation>
    <scope>NUCLEOTIDE SEQUENCE</scope>
</reference>
<evidence type="ECO:0000259" key="2">
    <source>
        <dbReference type="Pfam" id="PF04892"/>
    </source>
</evidence>
<dbReference type="NCBIfam" id="NF037970">
    <property type="entry name" value="vanZ_1"/>
    <property type="match status" value="1"/>
</dbReference>
<evidence type="ECO:0000256" key="1">
    <source>
        <dbReference type="SAM" id="Phobius"/>
    </source>
</evidence>
<keyword evidence="1" id="KW-0472">Membrane</keyword>
<organism evidence="3">
    <name type="scientific">hydrothermal vent metagenome</name>
    <dbReference type="NCBI Taxonomy" id="652676"/>
    <lineage>
        <taxon>unclassified sequences</taxon>
        <taxon>metagenomes</taxon>
        <taxon>ecological metagenomes</taxon>
    </lineage>
</organism>
<name>A0A1W1C7D7_9ZZZZ</name>
<dbReference type="Pfam" id="PF04892">
    <property type="entry name" value="VanZ"/>
    <property type="match status" value="1"/>
</dbReference>
<dbReference type="PANTHER" id="PTHR28008">
    <property type="entry name" value="DOMAIN PROTEIN, PUTATIVE (AFU_ORTHOLOGUE AFUA_3G10980)-RELATED"/>
    <property type="match status" value="1"/>
</dbReference>
<accession>A0A1W1C7D7</accession>
<protein>
    <recommendedName>
        <fullName evidence="2">VanZ-like domain-containing protein</fullName>
    </recommendedName>
</protein>
<evidence type="ECO:0000313" key="3">
    <source>
        <dbReference type="EMBL" id="SFV61677.1"/>
    </source>
</evidence>
<keyword evidence="1" id="KW-0812">Transmembrane</keyword>
<keyword evidence="1" id="KW-1133">Transmembrane helix</keyword>
<dbReference type="EMBL" id="FPHD01000057">
    <property type="protein sequence ID" value="SFV61677.1"/>
    <property type="molecule type" value="Genomic_DNA"/>
</dbReference>